<dbReference type="STRING" id="119000.SAMN05661010_00125"/>
<gene>
    <name evidence="1" type="ORF">SAMN05661010_00125</name>
</gene>
<evidence type="ECO:0008006" key="3">
    <source>
        <dbReference type="Google" id="ProtNLM"/>
    </source>
</evidence>
<organism evidence="1 2">
    <name type="scientific">Modicisalibacter muralis</name>
    <dbReference type="NCBI Taxonomy" id="119000"/>
    <lineage>
        <taxon>Bacteria</taxon>
        <taxon>Pseudomonadati</taxon>
        <taxon>Pseudomonadota</taxon>
        <taxon>Gammaproteobacteria</taxon>
        <taxon>Oceanospirillales</taxon>
        <taxon>Halomonadaceae</taxon>
        <taxon>Modicisalibacter</taxon>
    </lineage>
</organism>
<dbReference type="EMBL" id="FNGI01000001">
    <property type="protein sequence ID" value="SDK79915.1"/>
    <property type="molecule type" value="Genomic_DNA"/>
</dbReference>
<dbReference type="Proteomes" id="UP000198654">
    <property type="component" value="Unassembled WGS sequence"/>
</dbReference>
<dbReference type="InterPro" id="IPR012334">
    <property type="entry name" value="Pectin_lyas_fold"/>
</dbReference>
<protein>
    <recommendedName>
        <fullName evidence="3">Pectate lyase superfamily protein</fullName>
    </recommendedName>
</protein>
<dbReference type="OrthoDB" id="6177940at2"/>
<dbReference type="AlphaFoldDB" id="A0A1G9EV99"/>
<reference evidence="1 2" key="1">
    <citation type="submission" date="2016-10" db="EMBL/GenBank/DDBJ databases">
        <authorList>
            <person name="de Groot N.N."/>
        </authorList>
    </citation>
    <scope>NUCLEOTIDE SEQUENCE [LARGE SCALE GENOMIC DNA]</scope>
    <source>
        <strain evidence="1 2">DSM 14789</strain>
    </source>
</reference>
<name>A0A1G9EV99_9GAMM</name>
<accession>A0A1G9EV99</accession>
<dbReference type="Gene3D" id="2.160.20.10">
    <property type="entry name" value="Single-stranded right-handed beta-helix, Pectin lyase-like"/>
    <property type="match status" value="1"/>
</dbReference>
<keyword evidence="2" id="KW-1185">Reference proteome</keyword>
<proteinExistence type="predicted"/>
<sequence>MNPSRRDFFLKTLRAGAVFTVADNAWSYNSDPAVNELTTDAANKHIPLTMDHGFSDTFFPINISKAKVKSSTGKQTLAMALDNRMIYVESISDMLSLDTDTLLNRQRVSVRSYHGGTNVGGGTFYWDSASDDANNGGTVFKVDGAAGQWKREWSGTILATWFGAIPDAVSTDLHSGTDNSSYQIAADEAANLAGAACVIWPPGRYRFTQPLQRKVPHYGEVKNEHISSSVTFIFDNIHKKTWLTSCDVGSNPQRSHDIININFTSAQDRIHKLFDANFYCGRIENSRISHFDIGVDVDGVYVRMKNLYFSSNRIGVYPRPLRCSGNPSTMFDLEGCVFLGNEKGFVYENRGLGGEGANDNDLLSLRLKNCGFEQNTTGLEITQRIWYMTTENCWSESNSLYGINIPQADWNDLNSRWDDEIINPSGNREYFRAVGGTVTTSIKKQLFKGRECASTGSAVLNIFRDGKLARPDGFPATASILNDNTLRVIVDKGYDVIKLPVIKCTPIKRNAHLSYSVAFENDFSFGEVTGFGTISRFDIRVFDPMDPTIFVIPDWWVIEISWDTVNYDP</sequence>
<dbReference type="RefSeq" id="WP_139171557.1">
    <property type="nucleotide sequence ID" value="NZ_FNGI01000001.1"/>
</dbReference>
<evidence type="ECO:0000313" key="2">
    <source>
        <dbReference type="Proteomes" id="UP000198654"/>
    </source>
</evidence>
<evidence type="ECO:0000313" key="1">
    <source>
        <dbReference type="EMBL" id="SDK79915.1"/>
    </source>
</evidence>